<gene>
    <name evidence="3" type="ORF">FHS65_001906</name>
</gene>
<feature type="domain" description="YdbS-like PH" evidence="2">
    <location>
        <begin position="16"/>
        <end position="94"/>
    </location>
</feature>
<evidence type="ECO:0000313" key="3">
    <source>
        <dbReference type="EMBL" id="MBB5661147.1"/>
    </source>
</evidence>
<dbReference type="RefSeq" id="WP_241153275.1">
    <property type="nucleotide sequence ID" value="NZ_JACIJB010000008.1"/>
</dbReference>
<keyword evidence="1" id="KW-0812">Transmembrane</keyword>
<feature type="transmembrane region" description="Helical" evidence="1">
    <location>
        <begin position="128"/>
        <end position="151"/>
    </location>
</feature>
<keyword evidence="4" id="KW-1185">Reference proteome</keyword>
<keyword evidence="1" id="KW-0472">Membrane</keyword>
<feature type="transmembrane region" description="Helical" evidence="1">
    <location>
        <begin position="6"/>
        <end position="30"/>
    </location>
</feature>
<feature type="transmembrane region" description="Helical" evidence="1">
    <location>
        <begin position="305"/>
        <end position="324"/>
    </location>
</feature>
<reference evidence="3 4" key="1">
    <citation type="submission" date="2020-08" db="EMBL/GenBank/DDBJ databases">
        <title>Genomic Encyclopedia of Type Strains, Phase IV (KMG-IV): sequencing the most valuable type-strain genomes for metagenomic binning, comparative biology and taxonomic classification.</title>
        <authorList>
            <person name="Goeker M."/>
        </authorList>
    </citation>
    <scope>NUCLEOTIDE SEQUENCE [LARGE SCALE GENOMIC DNA]</scope>
    <source>
        <strain evidence="3 4">DSM 24448</strain>
    </source>
</reference>
<feature type="transmembrane region" description="Helical" evidence="1">
    <location>
        <begin position="330"/>
        <end position="347"/>
    </location>
</feature>
<dbReference type="PANTHER" id="PTHR34473:SF2">
    <property type="entry name" value="UPF0699 TRANSMEMBRANE PROTEIN YDBT"/>
    <property type="match status" value="1"/>
</dbReference>
<dbReference type="InterPro" id="IPR005182">
    <property type="entry name" value="YdbS-like_PH"/>
</dbReference>
<dbReference type="InterPro" id="IPR014529">
    <property type="entry name" value="UCP026631"/>
</dbReference>
<dbReference type="PIRSF" id="PIRSF026631">
    <property type="entry name" value="UCP026631"/>
    <property type="match status" value="1"/>
</dbReference>
<dbReference type="Pfam" id="PF03703">
    <property type="entry name" value="bPH_2"/>
    <property type="match status" value="2"/>
</dbReference>
<dbReference type="Proteomes" id="UP000548978">
    <property type="component" value="Unassembled WGS sequence"/>
</dbReference>
<comment type="caution">
    <text evidence="3">The sequence shown here is derived from an EMBL/GenBank/DDBJ whole genome shotgun (WGS) entry which is preliminary data.</text>
</comment>
<protein>
    <submittedName>
        <fullName evidence="3">Putative membrane protein</fullName>
    </submittedName>
</protein>
<dbReference type="AlphaFoldDB" id="A0A7W9E7A5"/>
<dbReference type="EMBL" id="JACIJB010000008">
    <property type="protein sequence ID" value="MBB5661147.1"/>
    <property type="molecule type" value="Genomic_DNA"/>
</dbReference>
<sequence length="445" mass="48374">MSVLVAIALISAWLRWYTFTYQILPGQIVIARGLIKRTRRSIPAERIQDVSIKQGPLSRVIGIAEVRIETGGGEADEGRLVSVSLPEAHRLREVIRSIRVGGTGAEASSEDGTAEAEALLFQMGMPRLLFSGVFNFSLVWIAGIFGALQYLEQVLGYGWDRWREVVGVAEQAIQSQLNGMVLLSVAGFAVALGVLAGVTRTVLQNFGFTLTYDDARFRYRRGLLTRSEVVVAKRQIQLGLVERGAVSGGLGWSALKVQTLGGGDQVSGRQELAPFARSHELAPIIALAGLPPFDRSHLKAVSGWHILRGLIGMVVLPTAILLVVSLFYPIAALLLVAMPVMLGVALLRRRRHRYGLAATSLQVTRGVLVRREWTVPYGNVQSVTVRRGPFQRLVGIATVRIDTAGGSGINGPRVHDIEDARAEALVRDLIQRVEALRTSTDTDPA</sequence>
<proteinExistence type="predicted"/>
<evidence type="ECO:0000256" key="1">
    <source>
        <dbReference type="SAM" id="Phobius"/>
    </source>
</evidence>
<dbReference type="PANTHER" id="PTHR34473">
    <property type="entry name" value="UPF0699 TRANSMEMBRANE PROTEIN YDBS"/>
    <property type="match status" value="1"/>
</dbReference>
<feature type="transmembrane region" description="Helical" evidence="1">
    <location>
        <begin position="180"/>
        <end position="198"/>
    </location>
</feature>
<feature type="domain" description="YdbS-like PH" evidence="2">
    <location>
        <begin position="350"/>
        <end position="426"/>
    </location>
</feature>
<evidence type="ECO:0000259" key="2">
    <source>
        <dbReference type="Pfam" id="PF03703"/>
    </source>
</evidence>
<keyword evidence="1" id="KW-1133">Transmembrane helix</keyword>
<accession>A0A7W9E7A5</accession>
<evidence type="ECO:0000313" key="4">
    <source>
        <dbReference type="Proteomes" id="UP000548978"/>
    </source>
</evidence>
<organism evidence="3 4">
    <name type="scientific">Brevundimonas halotolerans</name>
    <dbReference type="NCBI Taxonomy" id="69670"/>
    <lineage>
        <taxon>Bacteria</taxon>
        <taxon>Pseudomonadati</taxon>
        <taxon>Pseudomonadota</taxon>
        <taxon>Alphaproteobacteria</taxon>
        <taxon>Caulobacterales</taxon>
        <taxon>Caulobacteraceae</taxon>
        <taxon>Brevundimonas</taxon>
    </lineage>
</organism>
<name>A0A7W9E7A5_9CAUL</name>